<dbReference type="SUPFAM" id="SSF52972">
    <property type="entry name" value="ITPase-like"/>
    <property type="match status" value="1"/>
</dbReference>
<proteinExistence type="inferred from homology"/>
<dbReference type="Gene3D" id="3.90.950.10">
    <property type="match status" value="1"/>
</dbReference>
<evidence type="ECO:0000313" key="5">
    <source>
        <dbReference type="EMBL" id="MPC56768.1"/>
    </source>
</evidence>
<comment type="similarity">
    <text evidence="2">Belongs to the PRRC1 family.</text>
</comment>
<evidence type="ECO:0000256" key="2">
    <source>
        <dbReference type="ARBA" id="ARBA00010298"/>
    </source>
</evidence>
<name>A0A5B7GIB1_PORTR</name>
<evidence type="ECO:0000259" key="4">
    <source>
        <dbReference type="Pfam" id="PF01931"/>
    </source>
</evidence>
<protein>
    <submittedName>
        <fullName evidence="5">Protein PRRC1</fullName>
    </submittedName>
</protein>
<reference evidence="5 6" key="1">
    <citation type="submission" date="2019-05" db="EMBL/GenBank/DDBJ databases">
        <title>Another draft genome of Portunus trituberculatus and its Hox gene families provides insights of decapod evolution.</title>
        <authorList>
            <person name="Jeong J.-H."/>
            <person name="Song I."/>
            <person name="Kim S."/>
            <person name="Choi T."/>
            <person name="Kim D."/>
            <person name="Ryu S."/>
            <person name="Kim W."/>
        </authorList>
    </citation>
    <scope>NUCLEOTIDE SEQUENCE [LARGE SCALE GENOMIC DNA]</scope>
    <source>
        <tissue evidence="5">Muscle</tissue>
    </source>
</reference>
<dbReference type="InterPro" id="IPR026533">
    <property type="entry name" value="NTPase/PRRC1"/>
</dbReference>
<keyword evidence="6" id="KW-1185">Reference proteome</keyword>
<dbReference type="Pfam" id="PF01931">
    <property type="entry name" value="NTPase_I-T"/>
    <property type="match status" value="1"/>
</dbReference>
<dbReference type="PANTHER" id="PTHR23276:SF2">
    <property type="entry name" value="PROTEIN PRRC1"/>
    <property type="match status" value="1"/>
</dbReference>
<dbReference type="EMBL" id="VSRR010014235">
    <property type="protein sequence ID" value="MPC56768.1"/>
    <property type="molecule type" value="Genomic_DNA"/>
</dbReference>
<dbReference type="GO" id="GO:0005794">
    <property type="term" value="C:Golgi apparatus"/>
    <property type="evidence" value="ECO:0007669"/>
    <property type="project" value="UniProtKB-SubCell"/>
</dbReference>
<evidence type="ECO:0000256" key="1">
    <source>
        <dbReference type="ARBA" id="ARBA00004555"/>
    </source>
</evidence>
<dbReference type="PANTHER" id="PTHR23276">
    <property type="entry name" value="PROTEIN PRRC1"/>
    <property type="match status" value="1"/>
</dbReference>
<dbReference type="InterPro" id="IPR029001">
    <property type="entry name" value="ITPase-like_fam"/>
</dbReference>
<gene>
    <name evidence="5" type="primary">prrc1</name>
    <name evidence="5" type="ORF">E2C01_050734</name>
</gene>
<sequence length="248" mass="27006">MHPSAEVSFYCSDPYASGSSYDCAYFPSSAGNADATASVDLGSPGVVASAKKEEGRGWFGWIRGTVSNVGHRVAERAKTSMDSMITTLDPQMKEFLLDSIVSTDSGGDMDIIVASDKEVKVGAIREAFQMSFGKATVCGMKTEAQGIAAQPVGFEAALSAAEGRINYLRSTGRIHPQHPIVAVENFIVELQSDWYVCRTFLSVSGVSSHYTILQIISDLLNWYDSTEEQHTAEICHIMQCEVPEINRW</sequence>
<keyword evidence="3" id="KW-0333">Golgi apparatus</keyword>
<evidence type="ECO:0000313" key="6">
    <source>
        <dbReference type="Proteomes" id="UP000324222"/>
    </source>
</evidence>
<comment type="subcellular location">
    <subcellularLocation>
        <location evidence="1">Golgi apparatus</location>
    </subcellularLocation>
</comment>
<dbReference type="InterPro" id="IPR026534">
    <property type="entry name" value="PRRC1"/>
</dbReference>
<accession>A0A5B7GIB1</accession>
<feature type="domain" description="Non-canonical purine NTP phosphatase/PRRC1" evidence="4">
    <location>
        <begin position="115"/>
        <end position="201"/>
    </location>
</feature>
<evidence type="ECO:0000256" key="3">
    <source>
        <dbReference type="ARBA" id="ARBA00023034"/>
    </source>
</evidence>
<dbReference type="GO" id="GO:0034237">
    <property type="term" value="F:protein kinase A regulatory subunit binding"/>
    <property type="evidence" value="ECO:0007669"/>
    <property type="project" value="TreeGrafter"/>
</dbReference>
<organism evidence="5 6">
    <name type="scientific">Portunus trituberculatus</name>
    <name type="common">Swimming crab</name>
    <name type="synonym">Neptunus trituberculatus</name>
    <dbReference type="NCBI Taxonomy" id="210409"/>
    <lineage>
        <taxon>Eukaryota</taxon>
        <taxon>Metazoa</taxon>
        <taxon>Ecdysozoa</taxon>
        <taxon>Arthropoda</taxon>
        <taxon>Crustacea</taxon>
        <taxon>Multicrustacea</taxon>
        <taxon>Malacostraca</taxon>
        <taxon>Eumalacostraca</taxon>
        <taxon>Eucarida</taxon>
        <taxon>Decapoda</taxon>
        <taxon>Pleocyemata</taxon>
        <taxon>Brachyura</taxon>
        <taxon>Eubrachyura</taxon>
        <taxon>Portunoidea</taxon>
        <taxon>Portunidae</taxon>
        <taxon>Portuninae</taxon>
        <taxon>Portunus</taxon>
    </lineage>
</organism>
<comment type="caution">
    <text evidence="5">The sequence shown here is derived from an EMBL/GenBank/DDBJ whole genome shotgun (WGS) entry which is preliminary data.</text>
</comment>
<dbReference type="AlphaFoldDB" id="A0A5B7GIB1"/>
<dbReference type="Proteomes" id="UP000324222">
    <property type="component" value="Unassembled WGS sequence"/>
</dbReference>
<dbReference type="OrthoDB" id="4968544at2759"/>